<comment type="subcellular location">
    <subcellularLocation>
        <location evidence="1">Membrane</location>
        <topology evidence="1">Multi-pass membrane protein</topology>
    </subcellularLocation>
</comment>
<proteinExistence type="predicted"/>
<dbReference type="EMBL" id="LMYN01000057">
    <property type="protein sequence ID" value="KSA01298.1"/>
    <property type="molecule type" value="Genomic_DNA"/>
</dbReference>
<evidence type="ECO:0000256" key="2">
    <source>
        <dbReference type="ARBA" id="ARBA00022692"/>
    </source>
</evidence>
<accession>A0A0V1PYR9</accession>
<feature type="transmembrane region" description="Helical" evidence="6">
    <location>
        <begin position="308"/>
        <end position="331"/>
    </location>
</feature>
<feature type="transmembrane region" description="Helical" evidence="6">
    <location>
        <begin position="250"/>
        <end position="270"/>
    </location>
</feature>
<dbReference type="GO" id="GO:0016020">
    <property type="term" value="C:membrane"/>
    <property type="evidence" value="ECO:0007669"/>
    <property type="project" value="UniProtKB-SubCell"/>
</dbReference>
<feature type="region of interest" description="Disordered" evidence="5">
    <location>
        <begin position="1"/>
        <end position="52"/>
    </location>
</feature>
<dbReference type="Pfam" id="PF07690">
    <property type="entry name" value="MFS_1"/>
    <property type="match status" value="1"/>
</dbReference>
<evidence type="ECO:0000256" key="1">
    <source>
        <dbReference type="ARBA" id="ARBA00004141"/>
    </source>
</evidence>
<organism evidence="8 9">
    <name type="scientific">Debaryomyces fabryi</name>
    <dbReference type="NCBI Taxonomy" id="58627"/>
    <lineage>
        <taxon>Eukaryota</taxon>
        <taxon>Fungi</taxon>
        <taxon>Dikarya</taxon>
        <taxon>Ascomycota</taxon>
        <taxon>Saccharomycotina</taxon>
        <taxon>Pichiomycetes</taxon>
        <taxon>Debaryomycetaceae</taxon>
        <taxon>Debaryomyces</taxon>
    </lineage>
</organism>
<dbReference type="PANTHER" id="PTHR23502:SF60">
    <property type="entry name" value="MAJOR FACILITATOR SUPERFAMILY (MFS) PROFILE DOMAIN-CONTAINING PROTEIN-RELATED"/>
    <property type="match status" value="1"/>
</dbReference>
<evidence type="ECO:0000256" key="5">
    <source>
        <dbReference type="SAM" id="MobiDB-lite"/>
    </source>
</evidence>
<name>A0A0V1PYR9_9ASCO</name>
<feature type="transmembrane region" description="Helical" evidence="6">
    <location>
        <begin position="337"/>
        <end position="359"/>
    </location>
</feature>
<gene>
    <name evidence="8" type="ORF">AC631_02930</name>
</gene>
<evidence type="ECO:0000313" key="8">
    <source>
        <dbReference type="EMBL" id="KSA01298.1"/>
    </source>
</evidence>
<sequence>MTETSSIKDELNRQSWNELSASSSSRTETPVAFTGYDDSDNDGEKKARRGSVSSLSKSLDIVRRSFTGQSMTTVGSANYSTREIFGEMDSDEIDLQRYQTKKSILDELVHRTQELEENYNRSAYYEKRDDLESQYEELPEMVVPVENKGDEFQDIDPELITWDGHDDPEDPRNWNIGVKMYLVAFVSIYCLVSPMSSSMPSPAIDTISNDFGITSSVVASMIISIQILAWAVGPLLIAPLSENDNFGRKIVLDVSIWMSFFFNLGCAFSQTTTQMMVCRFVGGLFGSSPINIGAGVISDLFDAKSRNFALAGFSLAPLLGPVIAPVIAGFISDHMQWRWIFYVLSIFNGVVAILGTIFYRETYAPALLKRKAKKLRKQTGNENLHTIYEITNGETFWGKMYITMSRPLKLLISHPMIMGLGSFMAFTYGFLYLMIVTYPTIYGDSYGFSKSVTGLMYIPMGIGFVLGVIFWTFMIDKVYRNLTKKNGGVPKPEYKLPCLCTSGIGIAIGLFWYGWSVQKQLHWIMPSIGSAIFAFSFIAVFQTIQNYLIDMNSFTAASSVAAAAVFRSILGFIMPLIAQPMYKKLTYGWGNTMFGFIALLLGIPFPIFCYMYGEKLRNWANKRFELQQLKRDEKNLKKLRKQI</sequence>
<feature type="compositionally biased region" description="Basic and acidic residues" evidence="5">
    <location>
        <begin position="1"/>
        <end position="12"/>
    </location>
</feature>
<keyword evidence="9" id="KW-1185">Reference proteome</keyword>
<feature type="transmembrane region" description="Helical" evidence="6">
    <location>
        <begin position="217"/>
        <end position="238"/>
    </location>
</feature>
<evidence type="ECO:0000259" key="7">
    <source>
        <dbReference type="PROSITE" id="PS50850"/>
    </source>
</evidence>
<evidence type="ECO:0000313" key="9">
    <source>
        <dbReference type="Proteomes" id="UP000054251"/>
    </source>
</evidence>
<dbReference type="Gene3D" id="1.20.1250.20">
    <property type="entry name" value="MFS general substrate transporter like domains"/>
    <property type="match status" value="1"/>
</dbReference>
<evidence type="ECO:0000256" key="4">
    <source>
        <dbReference type="ARBA" id="ARBA00023136"/>
    </source>
</evidence>
<keyword evidence="4 6" id="KW-0472">Membrane</keyword>
<evidence type="ECO:0000256" key="6">
    <source>
        <dbReference type="SAM" id="Phobius"/>
    </source>
</evidence>
<keyword evidence="3 6" id="KW-1133">Transmembrane helix</keyword>
<dbReference type="PANTHER" id="PTHR23502">
    <property type="entry name" value="MAJOR FACILITATOR SUPERFAMILY"/>
    <property type="match status" value="1"/>
</dbReference>
<dbReference type="PROSITE" id="PS50850">
    <property type="entry name" value="MFS"/>
    <property type="match status" value="1"/>
</dbReference>
<dbReference type="FunFam" id="1.20.1250.20:FF:000011">
    <property type="entry name" value="MFS multidrug transporter, putative"/>
    <property type="match status" value="1"/>
</dbReference>
<dbReference type="Proteomes" id="UP000054251">
    <property type="component" value="Unassembled WGS sequence"/>
</dbReference>
<dbReference type="GeneID" id="26839939"/>
<dbReference type="RefSeq" id="XP_015467400.1">
    <property type="nucleotide sequence ID" value="XM_015611759.1"/>
</dbReference>
<dbReference type="InterPro" id="IPR036259">
    <property type="entry name" value="MFS_trans_sf"/>
</dbReference>
<dbReference type="AlphaFoldDB" id="A0A0V1PYR9"/>
<keyword evidence="2 6" id="KW-0812">Transmembrane</keyword>
<dbReference type="CDD" id="cd17323">
    <property type="entry name" value="MFS_Tpo1_MDR_like"/>
    <property type="match status" value="1"/>
</dbReference>
<feature type="domain" description="Major facilitator superfamily (MFS) profile" evidence="7">
    <location>
        <begin position="182"/>
        <end position="616"/>
    </location>
</feature>
<reference evidence="8 9" key="1">
    <citation type="submission" date="2015-11" db="EMBL/GenBank/DDBJ databases">
        <title>The genome of Debaryomyces fabryi.</title>
        <authorList>
            <person name="Tafer H."/>
            <person name="Lopandic K."/>
        </authorList>
    </citation>
    <scope>NUCLEOTIDE SEQUENCE [LARGE SCALE GENOMIC DNA]</scope>
    <source>
        <strain evidence="8 9">CBS 789</strain>
    </source>
</reference>
<dbReference type="InterPro" id="IPR020846">
    <property type="entry name" value="MFS_dom"/>
</dbReference>
<evidence type="ECO:0000256" key="3">
    <source>
        <dbReference type="ARBA" id="ARBA00022989"/>
    </source>
</evidence>
<protein>
    <recommendedName>
        <fullName evidence="7">Major facilitator superfamily (MFS) profile domain-containing protein</fullName>
    </recommendedName>
</protein>
<feature type="transmembrane region" description="Helical" evidence="6">
    <location>
        <begin position="521"/>
        <end position="541"/>
    </location>
</feature>
<feature type="transmembrane region" description="Helical" evidence="6">
    <location>
        <begin position="593"/>
        <end position="613"/>
    </location>
</feature>
<dbReference type="OrthoDB" id="3936150at2759"/>
<feature type="transmembrane region" description="Helical" evidence="6">
    <location>
        <begin position="455"/>
        <end position="475"/>
    </location>
</feature>
<feature type="transmembrane region" description="Helical" evidence="6">
    <location>
        <begin position="282"/>
        <end position="301"/>
    </location>
</feature>
<dbReference type="GO" id="GO:0022857">
    <property type="term" value="F:transmembrane transporter activity"/>
    <property type="evidence" value="ECO:0007669"/>
    <property type="project" value="InterPro"/>
</dbReference>
<feature type="compositionally biased region" description="Polar residues" evidence="5">
    <location>
        <begin position="13"/>
        <end position="28"/>
    </location>
</feature>
<feature type="transmembrane region" description="Helical" evidence="6">
    <location>
        <begin position="553"/>
        <end position="573"/>
    </location>
</feature>
<feature type="transmembrane region" description="Helical" evidence="6">
    <location>
        <begin position="410"/>
        <end position="435"/>
    </location>
</feature>
<feature type="transmembrane region" description="Helical" evidence="6">
    <location>
        <begin position="180"/>
        <end position="197"/>
    </location>
</feature>
<feature type="transmembrane region" description="Helical" evidence="6">
    <location>
        <begin position="496"/>
        <end position="515"/>
    </location>
</feature>
<comment type="caution">
    <text evidence="8">The sequence shown here is derived from an EMBL/GenBank/DDBJ whole genome shotgun (WGS) entry which is preliminary data.</text>
</comment>
<dbReference type="InterPro" id="IPR011701">
    <property type="entry name" value="MFS"/>
</dbReference>
<dbReference type="SUPFAM" id="SSF103473">
    <property type="entry name" value="MFS general substrate transporter"/>
    <property type="match status" value="1"/>
</dbReference>